<accession>A0A2H1YGY2</accession>
<reference evidence="4" key="1">
    <citation type="submission" date="2017-11" db="EMBL/GenBank/DDBJ databases">
        <authorList>
            <person name="Duchaud E."/>
        </authorList>
    </citation>
    <scope>NUCLEOTIDE SEQUENCE [LARGE SCALE GENOMIC DNA]</scope>
    <source>
        <strain evidence="4">Tenacibaculum sp. TNO020</strain>
    </source>
</reference>
<dbReference type="InterPro" id="IPR000477">
    <property type="entry name" value="RT_dom"/>
</dbReference>
<keyword evidence="4" id="KW-1185">Reference proteome</keyword>
<dbReference type="CDD" id="cd01646">
    <property type="entry name" value="RT_Bac_retron_I"/>
    <property type="match status" value="1"/>
</dbReference>
<dbReference type="Pfam" id="PF00078">
    <property type="entry name" value="RVT_1"/>
    <property type="match status" value="1"/>
</dbReference>
<dbReference type="PROSITE" id="PS50878">
    <property type="entry name" value="RT_POL"/>
    <property type="match status" value="1"/>
</dbReference>
<dbReference type="Proteomes" id="UP000234211">
    <property type="component" value="Unassembled WGS sequence"/>
</dbReference>
<evidence type="ECO:0000259" key="2">
    <source>
        <dbReference type="PROSITE" id="PS50878"/>
    </source>
</evidence>
<dbReference type="AlphaFoldDB" id="A0A2H1YGY2"/>
<name>A0A2H1YGY2_9FLAO</name>
<keyword evidence="3" id="KW-0695">RNA-directed DNA polymerase</keyword>
<evidence type="ECO:0000256" key="1">
    <source>
        <dbReference type="SAM" id="MobiDB-lite"/>
    </source>
</evidence>
<keyword evidence="3" id="KW-0548">Nucleotidyltransferase</keyword>
<feature type="region of interest" description="Disordered" evidence="1">
    <location>
        <begin position="554"/>
        <end position="577"/>
    </location>
</feature>
<dbReference type="GO" id="GO:0003964">
    <property type="term" value="F:RNA-directed DNA polymerase activity"/>
    <property type="evidence" value="ECO:0007669"/>
    <property type="project" value="UniProtKB-KW"/>
</dbReference>
<dbReference type="OrthoDB" id="9780724at2"/>
<organism evidence="3 4">
    <name type="scientific">Tenacibaculum piscium</name>
    <dbReference type="NCBI Taxonomy" id="1458515"/>
    <lineage>
        <taxon>Bacteria</taxon>
        <taxon>Pseudomonadati</taxon>
        <taxon>Bacteroidota</taxon>
        <taxon>Flavobacteriia</taxon>
        <taxon>Flavobacteriales</taxon>
        <taxon>Flavobacteriaceae</taxon>
        <taxon>Tenacibaculum</taxon>
    </lineage>
</organism>
<evidence type="ECO:0000313" key="4">
    <source>
        <dbReference type="Proteomes" id="UP000234211"/>
    </source>
</evidence>
<evidence type="ECO:0000313" key="3">
    <source>
        <dbReference type="EMBL" id="SOS74756.1"/>
    </source>
</evidence>
<keyword evidence="3" id="KW-0808">Transferase</keyword>
<gene>
    <name evidence="3" type="ORF">TNO020_280003</name>
</gene>
<protein>
    <submittedName>
        <fullName evidence="3">Reverse transcriptase</fullName>
    </submittedName>
</protein>
<sequence length="590" mass="68170">MEEKKILESGYFPKELPPAFLTKDLADNIDEIRNRWNTFFVAETTKKTTENRREFKDRKDLVYAKYSSSKCVEYSISKGKLARRVLKIPNPKHFISVSQLLNQKWSELNTIFTTSEYSTSYPIEETNPKKRAVRTFSKSVQDLRNTILETSVNKLYQVKLDISKFYPTIYTHVISWSLLGKEIAKEYYKKSKTELETLIASGDANAILYKYADSLDSAVRACQDKQSVGIPIGPDTSHIISEVIACRIDIELKNKFSSIDIKACRYYDDYYVYVDSLDQADAVVKGLQIILNQFQLEINDKKVEVKEFPVTFENNWVTDLHRFEFKSTNASNSIKHYFSLLWGIGEKNYSRTDWIFKYSLRTFEFGTTNIPKDSWEIFENLILKTGLIQPAILDIVTRIFLKYESFLNPNSKIKIKNLVDKVIKNHSSINHNFETAWALWFAKSFDIQLDEGIANLVIDTNYSISILILLCMDKEKGLINGNPNYSLIENNLKEDILFSESWLLAYQGVKNGWLTPIESDLISKNEFMKIMLDLDVNFFDCSLQLEVYGKSESKEETQGYSATESNSEENKTESELETISMVAPISNLME</sequence>
<proteinExistence type="predicted"/>
<dbReference type="EMBL" id="OENF01000021">
    <property type="protein sequence ID" value="SOS74756.1"/>
    <property type="molecule type" value="Genomic_DNA"/>
</dbReference>
<feature type="domain" description="Reverse transcriptase" evidence="2">
    <location>
        <begin position="69"/>
        <end position="317"/>
    </location>
</feature>